<dbReference type="GO" id="GO:0016020">
    <property type="term" value="C:membrane"/>
    <property type="evidence" value="ECO:0007669"/>
    <property type="project" value="UniProtKB-SubCell"/>
</dbReference>
<evidence type="ECO:0000256" key="4">
    <source>
        <dbReference type="ARBA" id="ARBA00023136"/>
    </source>
</evidence>
<dbReference type="PANTHER" id="PTHR35042:SF1">
    <property type="entry name" value="DUF1772-DOMAIN-CONTAINING PROTEIN"/>
    <property type="match status" value="1"/>
</dbReference>
<evidence type="ECO:0000256" key="3">
    <source>
        <dbReference type="ARBA" id="ARBA00022989"/>
    </source>
</evidence>
<dbReference type="HOGENOM" id="CLU_1320942_0_0_1"/>
<organism evidence="8 9">
    <name type="scientific">Cochliobolus carbonum (strain 26-R-13)</name>
    <name type="common">Maize leaf spot fungus</name>
    <name type="synonym">Bipolaris zeicola</name>
    <dbReference type="NCBI Taxonomy" id="930089"/>
    <lineage>
        <taxon>Eukaryota</taxon>
        <taxon>Fungi</taxon>
        <taxon>Dikarya</taxon>
        <taxon>Ascomycota</taxon>
        <taxon>Pezizomycotina</taxon>
        <taxon>Dothideomycetes</taxon>
        <taxon>Pleosporomycetidae</taxon>
        <taxon>Pleosporales</taxon>
        <taxon>Pleosporineae</taxon>
        <taxon>Pleosporaceae</taxon>
        <taxon>Bipolaris</taxon>
    </lineage>
</organism>
<evidence type="ECO:0000313" key="8">
    <source>
        <dbReference type="EMBL" id="EUC38260.1"/>
    </source>
</evidence>
<dbReference type="eggNOG" id="ENOG502SF5R">
    <property type="taxonomic scope" value="Eukaryota"/>
</dbReference>
<evidence type="ECO:0000256" key="7">
    <source>
        <dbReference type="SAM" id="Phobius"/>
    </source>
</evidence>
<dbReference type="KEGG" id="bze:COCCADRAFT_83568"/>
<dbReference type="PANTHER" id="PTHR35042">
    <property type="entry name" value="ANTHRONE OXYGENASE ENCC"/>
    <property type="match status" value="1"/>
</dbReference>
<evidence type="ECO:0000313" key="9">
    <source>
        <dbReference type="Proteomes" id="UP000053841"/>
    </source>
</evidence>
<name>W6YKM2_COCC2</name>
<feature type="region of interest" description="Disordered" evidence="6">
    <location>
        <begin position="135"/>
        <end position="185"/>
    </location>
</feature>
<feature type="transmembrane region" description="Helical" evidence="7">
    <location>
        <begin position="54"/>
        <end position="76"/>
    </location>
</feature>
<dbReference type="InterPro" id="IPR013901">
    <property type="entry name" value="Anthrone_oxy"/>
</dbReference>
<evidence type="ECO:0000256" key="5">
    <source>
        <dbReference type="ARBA" id="ARBA00034313"/>
    </source>
</evidence>
<dbReference type="Pfam" id="PF08592">
    <property type="entry name" value="Anthrone_oxy"/>
    <property type="match status" value="1"/>
</dbReference>
<comment type="subcellular location">
    <subcellularLocation>
        <location evidence="1">Membrane</location>
        <topology evidence="1">Multi-pass membrane protein</topology>
    </subcellularLocation>
</comment>
<gene>
    <name evidence="8" type="ORF">COCCADRAFT_83568</name>
</gene>
<dbReference type="OrthoDB" id="5954308at2759"/>
<keyword evidence="3 7" id="KW-1133">Transmembrane helix</keyword>
<keyword evidence="9" id="KW-1185">Reference proteome</keyword>
<evidence type="ECO:0000256" key="6">
    <source>
        <dbReference type="SAM" id="MobiDB-lite"/>
    </source>
</evidence>
<keyword evidence="4 7" id="KW-0472">Membrane</keyword>
<dbReference type="AlphaFoldDB" id="W6YKM2"/>
<feature type="compositionally biased region" description="Basic and acidic residues" evidence="6">
    <location>
        <begin position="174"/>
        <end position="185"/>
    </location>
</feature>
<sequence>MSAEQALQILSISTALIASGGISAFSLFSIPMLKSQPASRSLPMVRWLFSRGSHIFPTAGILSSTSFLLLTYLSLLSSSTSSLQTLFSAATHGRPAYFLAASALCISIAPITSLLMIPTNFTLIKINEELGGTRSEKSAEWRRERGVEARSADESVEGEEDVSQWKDLSPPQEKTGRESSQKEDEEVRALLEKFTRWNALRAVAIGAGGVVGLMGVMA</sequence>
<feature type="transmembrane region" description="Helical" evidence="7">
    <location>
        <begin position="198"/>
        <end position="217"/>
    </location>
</feature>
<evidence type="ECO:0000256" key="1">
    <source>
        <dbReference type="ARBA" id="ARBA00004141"/>
    </source>
</evidence>
<keyword evidence="2 7" id="KW-0812">Transmembrane</keyword>
<protein>
    <recommendedName>
        <fullName evidence="10">DUF1772 domain-containing protein</fullName>
    </recommendedName>
</protein>
<reference evidence="8 9" key="1">
    <citation type="journal article" date="2013" name="PLoS Genet.">
        <title>Comparative genome structure, secondary metabolite, and effector coding capacity across Cochliobolus pathogens.</title>
        <authorList>
            <person name="Condon B.J."/>
            <person name="Leng Y."/>
            <person name="Wu D."/>
            <person name="Bushley K.E."/>
            <person name="Ohm R.A."/>
            <person name="Otillar R."/>
            <person name="Martin J."/>
            <person name="Schackwitz W."/>
            <person name="Grimwood J."/>
            <person name="MohdZainudin N."/>
            <person name="Xue C."/>
            <person name="Wang R."/>
            <person name="Manning V.A."/>
            <person name="Dhillon B."/>
            <person name="Tu Z.J."/>
            <person name="Steffenson B.J."/>
            <person name="Salamov A."/>
            <person name="Sun H."/>
            <person name="Lowry S."/>
            <person name="LaButti K."/>
            <person name="Han J."/>
            <person name="Copeland A."/>
            <person name="Lindquist E."/>
            <person name="Barry K."/>
            <person name="Schmutz J."/>
            <person name="Baker S.E."/>
            <person name="Ciuffetti L.M."/>
            <person name="Grigoriev I.V."/>
            <person name="Zhong S."/>
            <person name="Turgeon B.G."/>
        </authorList>
    </citation>
    <scope>NUCLEOTIDE SEQUENCE [LARGE SCALE GENOMIC DNA]</scope>
    <source>
        <strain evidence="8 9">26-R-13</strain>
    </source>
</reference>
<feature type="compositionally biased region" description="Basic and acidic residues" evidence="6">
    <location>
        <begin position="135"/>
        <end position="153"/>
    </location>
</feature>
<accession>W6YKM2</accession>
<dbReference type="RefSeq" id="XP_007707542.1">
    <property type="nucleotide sequence ID" value="XM_007709352.1"/>
</dbReference>
<comment type="similarity">
    <text evidence="5">Belongs to the anthrone oxygenase family.</text>
</comment>
<proteinExistence type="inferred from homology"/>
<feature type="transmembrane region" description="Helical" evidence="7">
    <location>
        <begin position="96"/>
        <end position="117"/>
    </location>
</feature>
<dbReference type="EMBL" id="KI964544">
    <property type="protein sequence ID" value="EUC38260.1"/>
    <property type="molecule type" value="Genomic_DNA"/>
</dbReference>
<evidence type="ECO:0008006" key="10">
    <source>
        <dbReference type="Google" id="ProtNLM"/>
    </source>
</evidence>
<dbReference type="GeneID" id="19151603"/>
<evidence type="ECO:0000256" key="2">
    <source>
        <dbReference type="ARBA" id="ARBA00022692"/>
    </source>
</evidence>
<feature type="transmembrane region" description="Helical" evidence="7">
    <location>
        <begin position="6"/>
        <end position="33"/>
    </location>
</feature>
<dbReference type="Proteomes" id="UP000053841">
    <property type="component" value="Unassembled WGS sequence"/>
</dbReference>